<dbReference type="AlphaFoldDB" id="A0A1H6AC59"/>
<dbReference type="NCBIfam" id="TIGR03363">
    <property type="entry name" value="VI_chp_8"/>
    <property type="match status" value="1"/>
</dbReference>
<dbReference type="PANTHER" id="PTHR37951:SF1">
    <property type="entry name" value="TYPE VI SECRETION SYSTEM COMPONENT TSSA1"/>
    <property type="match status" value="1"/>
</dbReference>
<feature type="domain" description="ImpA N-terminal" evidence="2">
    <location>
        <begin position="8"/>
        <end position="129"/>
    </location>
</feature>
<feature type="compositionally biased region" description="Low complexity" evidence="1">
    <location>
        <begin position="294"/>
        <end position="305"/>
    </location>
</feature>
<reference evidence="3 4" key="1">
    <citation type="submission" date="2016-10" db="EMBL/GenBank/DDBJ databases">
        <authorList>
            <person name="de Groot N.N."/>
        </authorList>
    </citation>
    <scope>NUCLEOTIDE SEQUENCE [LARGE SCALE GENOMIC DNA]</scope>
    <source>
        <strain evidence="3 4">DSM 22489</strain>
    </source>
</reference>
<dbReference type="OrthoDB" id="9771118at2"/>
<dbReference type="Pfam" id="PF16989">
    <property type="entry name" value="T6SS_VasJ"/>
    <property type="match status" value="1"/>
</dbReference>
<evidence type="ECO:0000259" key="2">
    <source>
        <dbReference type="Pfam" id="PF06812"/>
    </source>
</evidence>
<dbReference type="RefSeq" id="WP_103933931.1">
    <property type="nucleotide sequence ID" value="NZ_FNVA01000005.1"/>
</dbReference>
<organism evidence="3 4">
    <name type="scientific">Bryocella elongata</name>
    <dbReference type="NCBI Taxonomy" id="863522"/>
    <lineage>
        <taxon>Bacteria</taxon>
        <taxon>Pseudomonadati</taxon>
        <taxon>Acidobacteriota</taxon>
        <taxon>Terriglobia</taxon>
        <taxon>Terriglobales</taxon>
        <taxon>Acidobacteriaceae</taxon>
        <taxon>Bryocella</taxon>
    </lineage>
</organism>
<dbReference type="Pfam" id="PF06812">
    <property type="entry name" value="ImpA_N"/>
    <property type="match status" value="1"/>
</dbReference>
<evidence type="ECO:0000313" key="4">
    <source>
        <dbReference type="Proteomes" id="UP000236728"/>
    </source>
</evidence>
<gene>
    <name evidence="3" type="ORF">SAMN05421819_3068</name>
</gene>
<proteinExistence type="predicted"/>
<evidence type="ECO:0000256" key="1">
    <source>
        <dbReference type="SAM" id="MobiDB-lite"/>
    </source>
</evidence>
<dbReference type="EMBL" id="FNVA01000005">
    <property type="protein sequence ID" value="SEG46329.1"/>
    <property type="molecule type" value="Genomic_DNA"/>
</dbReference>
<accession>A0A1H6AC59</accession>
<evidence type="ECO:0000313" key="3">
    <source>
        <dbReference type="EMBL" id="SEG46329.1"/>
    </source>
</evidence>
<sequence length="620" mass="68760">MPLRDDLLTPISAEAPSGPNLQYDKLFDQIKEARQEDDESLAAGVWGRAPKKADRNLVIKLAGEALATKTKDIRLAGWYLESLLRKEGFPILQPGLTLLRELQQTFWDTVHPQLDEDDQSPDLRVGALESSANLIALSMRQIPVARGFNWLQYQDARTIGTEESATSDERREMREDAIARGRPTEEDLIKAIELTPKAFYKDTEALLATALEELDQLDIFHEEKYPVEQPSFGKLKAAIEDVKRVIGSSLAEKRKTDPDPTDAPVVEEEVLEDVDPWANFDSTSSGAAGGEETAQVAQGAPAARGPRGGGISVTDQQSAYAAVLAAAEFLRNEDNYSPIPYLLCSSLRLGETRHADIDDYTFAVAPPTETRQQLRRLANESGWDELMQVGLKALAEPCGRVWLDVQRYLWRAAQEMGQYDVAAAVISTVRGLLQDKPGVRRITLNDDTPAANPETQQWLDTEVFPPAPEVVVSEDASEAEETPRYEPVPAVAAAADEAPDVYRTALDILKQGRVNEAITLLVRDSELQPSGRMRFQRRVQMAQLCLAADKSAVAYPVLLDLSSEMERRSLESWEAAEMLAQPLSLLLRCMDARKASSEEKEVIFSRLCRLDPEAALSIRH</sequence>
<dbReference type="InterPro" id="IPR010657">
    <property type="entry name" value="ImpA_N"/>
</dbReference>
<dbReference type="PANTHER" id="PTHR37951">
    <property type="entry name" value="CYTOPLASMIC PROTEIN-RELATED"/>
    <property type="match status" value="1"/>
</dbReference>
<dbReference type="Proteomes" id="UP000236728">
    <property type="component" value="Unassembled WGS sequence"/>
</dbReference>
<keyword evidence="4" id="KW-1185">Reference proteome</keyword>
<name>A0A1H6AC59_9BACT</name>
<dbReference type="InterPro" id="IPR017739">
    <property type="entry name" value="T6SS-assoc_VCA0119"/>
</dbReference>
<feature type="region of interest" description="Disordered" evidence="1">
    <location>
        <begin position="277"/>
        <end position="311"/>
    </location>
</feature>
<protein>
    <submittedName>
        <fullName evidence="3">Type VI secretion system protein ImpA</fullName>
    </submittedName>
</protein>
<dbReference type="InterPro" id="IPR017740">
    <property type="entry name" value="TssA-like"/>
</dbReference>